<dbReference type="EC" id="2.1.1.228" evidence="5 15"/>
<dbReference type="GO" id="GO:0032259">
    <property type="term" value="P:methylation"/>
    <property type="evidence" value="ECO:0007669"/>
    <property type="project" value="UniProtKB-KW"/>
</dbReference>
<dbReference type="PIRSF" id="PIRSF000386">
    <property type="entry name" value="tRNA_mtase"/>
    <property type="match status" value="1"/>
</dbReference>
<keyword evidence="9 15" id="KW-0808">Transferase</keyword>
<proteinExistence type="inferred from homology"/>
<comment type="function">
    <text evidence="1 15 16">Specifically methylates guanosine-37 in various tRNAs.</text>
</comment>
<evidence type="ECO:0000256" key="10">
    <source>
        <dbReference type="ARBA" id="ARBA00022691"/>
    </source>
</evidence>
<evidence type="ECO:0000256" key="1">
    <source>
        <dbReference type="ARBA" id="ARBA00002634"/>
    </source>
</evidence>
<keyword evidence="8 15" id="KW-0489">Methyltransferase</keyword>
<evidence type="ECO:0000256" key="14">
    <source>
        <dbReference type="ARBA" id="ARBA00047783"/>
    </source>
</evidence>
<evidence type="ECO:0000256" key="4">
    <source>
        <dbReference type="ARBA" id="ARBA00011738"/>
    </source>
</evidence>
<protein>
    <recommendedName>
        <fullName evidence="6 15">tRNA (guanine-N(1)-)-methyltransferase</fullName>
        <ecNumber evidence="5 15">2.1.1.228</ecNumber>
    </recommendedName>
    <alternativeName>
        <fullName evidence="12 15">M1G-methyltransferase</fullName>
    </alternativeName>
    <alternativeName>
        <fullName evidence="13 15">tRNA [GM37] methyltransferase</fullName>
    </alternativeName>
</protein>
<dbReference type="CDD" id="cd18080">
    <property type="entry name" value="TrmD-like"/>
    <property type="match status" value="1"/>
</dbReference>
<comment type="similarity">
    <text evidence="3 15 16">Belongs to the RNA methyltransferase TrmD family.</text>
</comment>
<dbReference type="EMBL" id="JACJSI010000001">
    <property type="protein sequence ID" value="MBD2528078.1"/>
    <property type="molecule type" value="Genomic_DNA"/>
</dbReference>
<evidence type="ECO:0000256" key="8">
    <source>
        <dbReference type="ARBA" id="ARBA00022603"/>
    </source>
</evidence>
<evidence type="ECO:0000313" key="18">
    <source>
        <dbReference type="EMBL" id="MBD2528078.1"/>
    </source>
</evidence>
<evidence type="ECO:0000256" key="5">
    <source>
        <dbReference type="ARBA" id="ARBA00012807"/>
    </source>
</evidence>
<evidence type="ECO:0000259" key="17">
    <source>
        <dbReference type="Pfam" id="PF01746"/>
    </source>
</evidence>
<evidence type="ECO:0000256" key="9">
    <source>
        <dbReference type="ARBA" id="ARBA00022679"/>
    </source>
</evidence>
<comment type="subunit">
    <text evidence="4 15 16">Homodimer.</text>
</comment>
<dbReference type="InterPro" id="IPR016009">
    <property type="entry name" value="tRNA_MeTrfase_TRMD/TRM10"/>
</dbReference>
<dbReference type="NCBIfam" id="NF000648">
    <property type="entry name" value="PRK00026.1"/>
    <property type="match status" value="1"/>
</dbReference>
<accession>A0ABR8DGK3</accession>
<dbReference type="InterPro" id="IPR002649">
    <property type="entry name" value="tRNA_m1G_MeTrfase_TrmD"/>
</dbReference>
<keyword evidence="19" id="KW-1185">Reference proteome</keyword>
<dbReference type="RefSeq" id="WP_190938767.1">
    <property type="nucleotide sequence ID" value="NZ_JACJSI010000001.1"/>
</dbReference>
<feature type="binding site" evidence="15">
    <location>
        <begin position="131"/>
        <end position="136"/>
    </location>
    <ligand>
        <name>S-adenosyl-L-methionine</name>
        <dbReference type="ChEBI" id="CHEBI:59789"/>
    </ligand>
</feature>
<dbReference type="Gene3D" id="3.40.1280.10">
    <property type="match status" value="1"/>
</dbReference>
<dbReference type="InterPro" id="IPR029028">
    <property type="entry name" value="Alpha/beta_knot_MTases"/>
</dbReference>
<evidence type="ECO:0000256" key="13">
    <source>
        <dbReference type="ARBA" id="ARBA00033392"/>
    </source>
</evidence>
<name>A0ABR8DGK3_9NOSO</name>
<evidence type="ECO:0000256" key="15">
    <source>
        <dbReference type="HAMAP-Rule" id="MF_00605"/>
    </source>
</evidence>
<dbReference type="InterPro" id="IPR029026">
    <property type="entry name" value="tRNA_m1G_MTases_N"/>
</dbReference>
<reference evidence="18 19" key="1">
    <citation type="journal article" date="2020" name="ISME J.">
        <title>Comparative genomics reveals insights into cyanobacterial evolution and habitat adaptation.</title>
        <authorList>
            <person name="Chen M.Y."/>
            <person name="Teng W.K."/>
            <person name="Zhao L."/>
            <person name="Hu C.X."/>
            <person name="Zhou Y.K."/>
            <person name="Han B.P."/>
            <person name="Song L.R."/>
            <person name="Shu W.S."/>
        </authorList>
    </citation>
    <scope>NUCLEOTIDE SEQUENCE [LARGE SCALE GENOMIC DNA]</scope>
    <source>
        <strain evidence="18 19">FACHB-838</strain>
    </source>
</reference>
<feature type="binding site" evidence="15">
    <location>
        <position position="112"/>
    </location>
    <ligand>
        <name>S-adenosyl-L-methionine</name>
        <dbReference type="ChEBI" id="CHEBI:59789"/>
    </ligand>
</feature>
<sequence length="241" mass="26584">MRFDIVTLFPDCFNSVLNSGLLGKALAKQIAEVHLVNPRDFATDKHRKVDDEPYGGGVGMLMKPEPIFTAVESLPILPRREVILMSPQGQTINQPLLKELVTNYDQLVVICGHYEGVDERVLHLVTREVSLGDFILTGGEIPAMALINGVVRLIPGTVAKTESLTAESFEEGLLDYPQYTRPANFRGLKVPDVLLSGNHAAIARWRYEQQIQKTRDRRPDLLEKWKQGAGGAGEAGGAGRK</sequence>
<organism evidence="18 19">
    <name type="scientific">Nostoc flagelliforme FACHB-838</name>
    <dbReference type="NCBI Taxonomy" id="2692904"/>
    <lineage>
        <taxon>Bacteria</taxon>
        <taxon>Bacillati</taxon>
        <taxon>Cyanobacteriota</taxon>
        <taxon>Cyanophyceae</taxon>
        <taxon>Nostocales</taxon>
        <taxon>Nostocaceae</taxon>
        <taxon>Nostoc</taxon>
    </lineage>
</organism>
<dbReference type="PANTHER" id="PTHR46417:SF1">
    <property type="entry name" value="TRNA (GUANINE-N(1)-)-METHYLTRANSFERASE"/>
    <property type="match status" value="1"/>
</dbReference>
<dbReference type="HAMAP" id="MF_00605">
    <property type="entry name" value="TrmD"/>
    <property type="match status" value="1"/>
</dbReference>
<comment type="subcellular location">
    <subcellularLocation>
        <location evidence="2 15 16">Cytoplasm</location>
    </subcellularLocation>
</comment>
<dbReference type="Gene3D" id="1.10.1270.20">
    <property type="entry name" value="tRNA(m1g37)methyltransferase, domain 2"/>
    <property type="match status" value="1"/>
</dbReference>
<evidence type="ECO:0000256" key="12">
    <source>
        <dbReference type="ARBA" id="ARBA00029736"/>
    </source>
</evidence>
<dbReference type="SUPFAM" id="SSF75217">
    <property type="entry name" value="alpha/beta knot"/>
    <property type="match status" value="1"/>
</dbReference>
<keyword evidence="10 15" id="KW-0949">S-adenosyl-L-methionine</keyword>
<gene>
    <name evidence="15 18" type="primary">trmD</name>
    <name evidence="18" type="ORF">H6G97_00320</name>
</gene>
<keyword evidence="11 15" id="KW-0819">tRNA processing</keyword>
<keyword evidence="7 15" id="KW-0963">Cytoplasm</keyword>
<evidence type="ECO:0000256" key="16">
    <source>
        <dbReference type="RuleBase" id="RU003464"/>
    </source>
</evidence>
<comment type="caution">
    <text evidence="18">The sequence shown here is derived from an EMBL/GenBank/DDBJ whole genome shotgun (WGS) entry which is preliminary data.</text>
</comment>
<evidence type="ECO:0000256" key="2">
    <source>
        <dbReference type="ARBA" id="ARBA00004496"/>
    </source>
</evidence>
<evidence type="ECO:0000256" key="3">
    <source>
        <dbReference type="ARBA" id="ARBA00007630"/>
    </source>
</evidence>
<dbReference type="Pfam" id="PF01746">
    <property type="entry name" value="tRNA_m1G_MT"/>
    <property type="match status" value="1"/>
</dbReference>
<evidence type="ECO:0000256" key="11">
    <source>
        <dbReference type="ARBA" id="ARBA00022694"/>
    </source>
</evidence>
<evidence type="ECO:0000256" key="6">
    <source>
        <dbReference type="ARBA" id="ARBA00014679"/>
    </source>
</evidence>
<feature type="domain" description="tRNA methyltransferase TRMD/TRM10-type" evidence="17">
    <location>
        <begin position="1"/>
        <end position="224"/>
    </location>
</feature>
<dbReference type="GO" id="GO:0052906">
    <property type="term" value="F:tRNA (guanine(37)-N1)-methyltransferase activity"/>
    <property type="evidence" value="ECO:0007669"/>
    <property type="project" value="UniProtKB-EC"/>
</dbReference>
<evidence type="ECO:0000256" key="7">
    <source>
        <dbReference type="ARBA" id="ARBA00022490"/>
    </source>
</evidence>
<dbReference type="Proteomes" id="UP000623440">
    <property type="component" value="Unassembled WGS sequence"/>
</dbReference>
<comment type="catalytic activity">
    <reaction evidence="14 15 16">
        <text>guanosine(37) in tRNA + S-adenosyl-L-methionine = N(1)-methylguanosine(37) in tRNA + S-adenosyl-L-homocysteine + H(+)</text>
        <dbReference type="Rhea" id="RHEA:36899"/>
        <dbReference type="Rhea" id="RHEA-COMP:10145"/>
        <dbReference type="Rhea" id="RHEA-COMP:10147"/>
        <dbReference type="ChEBI" id="CHEBI:15378"/>
        <dbReference type="ChEBI" id="CHEBI:57856"/>
        <dbReference type="ChEBI" id="CHEBI:59789"/>
        <dbReference type="ChEBI" id="CHEBI:73542"/>
        <dbReference type="ChEBI" id="CHEBI:74269"/>
        <dbReference type="EC" id="2.1.1.228"/>
    </reaction>
</comment>
<dbReference type="NCBIfam" id="TIGR00088">
    <property type="entry name" value="trmD"/>
    <property type="match status" value="1"/>
</dbReference>
<dbReference type="PANTHER" id="PTHR46417">
    <property type="entry name" value="TRNA (GUANINE-N(1)-)-METHYLTRANSFERASE"/>
    <property type="match status" value="1"/>
</dbReference>
<evidence type="ECO:0000313" key="19">
    <source>
        <dbReference type="Proteomes" id="UP000623440"/>
    </source>
</evidence>
<dbReference type="InterPro" id="IPR023148">
    <property type="entry name" value="tRNA_m1G_MeTrfase_C_sf"/>
</dbReference>